<dbReference type="Proteomes" id="UP000240760">
    <property type="component" value="Unassembled WGS sequence"/>
</dbReference>
<evidence type="ECO:0000313" key="2">
    <source>
        <dbReference type="Proteomes" id="UP000240760"/>
    </source>
</evidence>
<organism evidence="1 2">
    <name type="scientific">Trichoderma longibrachiatum ATCC 18648</name>
    <dbReference type="NCBI Taxonomy" id="983965"/>
    <lineage>
        <taxon>Eukaryota</taxon>
        <taxon>Fungi</taxon>
        <taxon>Dikarya</taxon>
        <taxon>Ascomycota</taxon>
        <taxon>Pezizomycotina</taxon>
        <taxon>Sordariomycetes</taxon>
        <taxon>Hypocreomycetidae</taxon>
        <taxon>Hypocreales</taxon>
        <taxon>Hypocreaceae</taxon>
        <taxon>Trichoderma</taxon>
    </lineage>
</organism>
<keyword evidence="2" id="KW-1185">Reference proteome</keyword>
<evidence type="ECO:0000313" key="1">
    <source>
        <dbReference type="EMBL" id="PTB72540.1"/>
    </source>
</evidence>
<dbReference type="AlphaFoldDB" id="A0A2T4BT97"/>
<gene>
    <name evidence="1" type="ORF">M440DRAFT_1091753</name>
</gene>
<dbReference type="EMBL" id="KZ679141">
    <property type="protein sequence ID" value="PTB72540.1"/>
    <property type="molecule type" value="Genomic_DNA"/>
</dbReference>
<reference evidence="1 2" key="1">
    <citation type="submission" date="2016-07" db="EMBL/GenBank/DDBJ databases">
        <title>Multiple horizontal gene transfer events from other fungi enriched the ability of initially mycotrophic Trichoderma (Ascomycota) to feed on dead plant biomass.</title>
        <authorList>
            <consortium name="DOE Joint Genome Institute"/>
            <person name="Aerts A."/>
            <person name="Atanasova L."/>
            <person name="Chenthamara K."/>
            <person name="Zhang J."/>
            <person name="Grujic M."/>
            <person name="Henrissat B."/>
            <person name="Kuo A."/>
            <person name="Salamov A."/>
            <person name="Lipzen A."/>
            <person name="Labutti K."/>
            <person name="Barry K."/>
            <person name="Miao Y."/>
            <person name="Rahimi M.J."/>
            <person name="Shen Q."/>
            <person name="Grigoriev I.V."/>
            <person name="Kubicek C.P."/>
            <person name="Druzhinina I.S."/>
        </authorList>
    </citation>
    <scope>NUCLEOTIDE SEQUENCE [LARGE SCALE GENOMIC DNA]</scope>
    <source>
        <strain evidence="1 2">ATCC 18648</strain>
    </source>
</reference>
<sequence length="112" mass="12157">MEVHAAGLGDSGSAVIVAAFTAERRWKLGAGMRKAATLGRPSLASLGGFFNSMARPKVGTAGARMRSGLRADVRAELQAPRPDIEHLIDQEEMHKTYMRRQFLCFGSMIIPV</sequence>
<protein>
    <submittedName>
        <fullName evidence="1">Uncharacterized protein</fullName>
    </submittedName>
</protein>
<proteinExistence type="predicted"/>
<name>A0A2T4BT97_TRILO</name>
<accession>A0A2T4BT97</accession>